<dbReference type="InterPro" id="IPR001753">
    <property type="entry name" value="Enoyl-CoA_hydra/iso"/>
</dbReference>
<keyword evidence="2" id="KW-0456">Lyase</keyword>
<reference evidence="3" key="1">
    <citation type="submission" date="2021-05" db="EMBL/GenBank/DDBJ databases">
        <authorList>
            <person name="Tanabe Y."/>
        </authorList>
    </citation>
    <scope>NUCLEOTIDE SEQUENCE</scope>
    <source>
        <strain evidence="3">BOTRYCO-1</strain>
    </source>
</reference>
<dbReference type="NCBIfam" id="NF006699">
    <property type="entry name" value="PRK09245.1"/>
    <property type="match status" value="1"/>
</dbReference>
<dbReference type="Proteomes" id="UP001161064">
    <property type="component" value="Unassembled WGS sequence"/>
</dbReference>
<comment type="caution">
    <text evidence="3">The sequence shown here is derived from an EMBL/GenBank/DDBJ whole genome shotgun (WGS) entry which is preliminary data.</text>
</comment>
<evidence type="ECO:0000313" key="3">
    <source>
        <dbReference type="EMBL" id="GIU67380.1"/>
    </source>
</evidence>
<evidence type="ECO:0000313" key="4">
    <source>
        <dbReference type="Proteomes" id="UP001161064"/>
    </source>
</evidence>
<dbReference type="SUPFAM" id="SSF52096">
    <property type="entry name" value="ClpP/crotonase"/>
    <property type="match status" value="1"/>
</dbReference>
<dbReference type="RefSeq" id="WP_284360258.1">
    <property type="nucleotide sequence ID" value="NZ_BPFZ01000009.1"/>
</dbReference>
<gene>
    <name evidence="3" type="ORF">PsB1_1534</name>
</gene>
<protein>
    <submittedName>
        <fullName evidence="3">Enoyl-CoA hydratase</fullName>
    </submittedName>
</protein>
<keyword evidence="4" id="KW-1185">Reference proteome</keyword>
<evidence type="ECO:0000256" key="2">
    <source>
        <dbReference type="ARBA" id="ARBA00023239"/>
    </source>
</evidence>
<dbReference type="Gene3D" id="3.90.226.10">
    <property type="entry name" value="2-enoyl-CoA Hydratase, Chain A, domain 1"/>
    <property type="match status" value="1"/>
</dbReference>
<comment type="similarity">
    <text evidence="1">Belongs to the enoyl-CoA hydratase/isomerase family.</text>
</comment>
<dbReference type="PANTHER" id="PTHR11941">
    <property type="entry name" value="ENOYL-COA HYDRATASE-RELATED"/>
    <property type="match status" value="1"/>
</dbReference>
<sequence length="265" mass="27963">MAVAKLEKNGAIATITITRPDTLNALGQVGDGDVISGLCGVINADRAIKVAILTGEGRAFSAGGDVKAMKERSGAFAGSPAEIRESYRGNIHKIIKALWNLEVPLISAVNGPAIGLGCDVACMGDIRIASETAKFGVTFLKLGLIPGDGGAWLTPRIIGWSRACELLFTGEVIDAETAREWGFVTRVVSPEALMDEARSIAQKIANQPVHALRVTKALMRQGQSAQFETIMELSAASQGLMHHTSDHAEGVAAVLEKRTPCFTGQ</sequence>
<reference evidence="3" key="2">
    <citation type="journal article" date="2023" name="ISME Commun">
        <title>Characterization of a bloom-associated alphaproteobacterial lineage, 'Candidatus Phycosocius': insights into freshwater algal-bacterial interactions.</title>
        <authorList>
            <person name="Tanabe Y."/>
            <person name="Yamaguchi H."/>
            <person name="Yoshida M."/>
            <person name="Kai A."/>
            <person name="Okazaki Y."/>
        </authorList>
    </citation>
    <scope>NUCLEOTIDE SEQUENCE</scope>
    <source>
        <strain evidence="3">BOTRYCO-1</strain>
    </source>
</reference>
<organism evidence="3 4">
    <name type="scientific">Candidatus Phycosocius spiralis</name>
    <dbReference type="NCBI Taxonomy" id="2815099"/>
    <lineage>
        <taxon>Bacteria</taxon>
        <taxon>Pseudomonadati</taxon>
        <taxon>Pseudomonadota</taxon>
        <taxon>Alphaproteobacteria</taxon>
        <taxon>Caulobacterales</taxon>
        <taxon>Caulobacterales incertae sedis</taxon>
        <taxon>Candidatus Phycosocius</taxon>
    </lineage>
</organism>
<dbReference type="PANTHER" id="PTHR11941:SF54">
    <property type="entry name" value="ENOYL-COA HYDRATASE, MITOCHONDRIAL"/>
    <property type="match status" value="1"/>
</dbReference>
<dbReference type="InterPro" id="IPR029045">
    <property type="entry name" value="ClpP/crotonase-like_dom_sf"/>
</dbReference>
<name>A0ABQ4PWE2_9PROT</name>
<dbReference type="EMBL" id="BPFZ01000009">
    <property type="protein sequence ID" value="GIU67380.1"/>
    <property type="molecule type" value="Genomic_DNA"/>
</dbReference>
<proteinExistence type="inferred from homology"/>
<dbReference type="CDD" id="cd06558">
    <property type="entry name" value="crotonase-like"/>
    <property type="match status" value="1"/>
</dbReference>
<dbReference type="InterPro" id="IPR014748">
    <property type="entry name" value="Enoyl-CoA_hydra_C"/>
</dbReference>
<dbReference type="Pfam" id="PF00378">
    <property type="entry name" value="ECH_1"/>
    <property type="match status" value="1"/>
</dbReference>
<accession>A0ABQ4PWE2</accession>
<dbReference type="Gene3D" id="1.10.12.10">
    <property type="entry name" value="Lyase 2-enoyl-coa Hydratase, Chain A, domain 2"/>
    <property type="match status" value="1"/>
</dbReference>
<evidence type="ECO:0000256" key="1">
    <source>
        <dbReference type="ARBA" id="ARBA00005254"/>
    </source>
</evidence>